<keyword evidence="3" id="KW-1185">Reference proteome</keyword>
<dbReference type="Proteomes" id="UP001265746">
    <property type="component" value="Unassembled WGS sequence"/>
</dbReference>
<reference evidence="2" key="1">
    <citation type="submission" date="2023-06" db="EMBL/GenBank/DDBJ databases">
        <authorList>
            <person name="Noh H."/>
        </authorList>
    </citation>
    <scope>NUCLEOTIDE SEQUENCE</scope>
    <source>
        <strain evidence="2">DUCC20226</strain>
    </source>
</reference>
<proteinExistence type="predicted"/>
<feature type="region of interest" description="Disordered" evidence="1">
    <location>
        <begin position="100"/>
        <end position="125"/>
    </location>
</feature>
<organism evidence="2 3">
    <name type="scientific">Phomopsis amygdali</name>
    <name type="common">Fusicoccum amygdali</name>
    <dbReference type="NCBI Taxonomy" id="1214568"/>
    <lineage>
        <taxon>Eukaryota</taxon>
        <taxon>Fungi</taxon>
        <taxon>Dikarya</taxon>
        <taxon>Ascomycota</taxon>
        <taxon>Pezizomycotina</taxon>
        <taxon>Sordariomycetes</taxon>
        <taxon>Sordariomycetidae</taxon>
        <taxon>Diaporthales</taxon>
        <taxon>Diaporthaceae</taxon>
        <taxon>Diaporthe</taxon>
    </lineage>
</organism>
<accession>A0AAD9SJM3</accession>
<evidence type="ECO:0000256" key="1">
    <source>
        <dbReference type="SAM" id="MobiDB-lite"/>
    </source>
</evidence>
<evidence type="ECO:0000313" key="3">
    <source>
        <dbReference type="Proteomes" id="UP001265746"/>
    </source>
</evidence>
<name>A0AAD9SJM3_PHOAM</name>
<gene>
    <name evidence="2" type="ORF">N8I77_003364</name>
</gene>
<dbReference type="AlphaFoldDB" id="A0AAD9SJM3"/>
<protein>
    <submittedName>
        <fullName evidence="2">Uncharacterized protein</fullName>
    </submittedName>
</protein>
<dbReference type="EMBL" id="JAUJFL010000002">
    <property type="protein sequence ID" value="KAK2609891.1"/>
    <property type="molecule type" value="Genomic_DNA"/>
</dbReference>
<comment type="caution">
    <text evidence="2">The sequence shown here is derived from an EMBL/GenBank/DDBJ whole genome shotgun (WGS) entry which is preliminary data.</text>
</comment>
<sequence length="290" mass="32602">MFSETRRFLDRLRSLSFPWNLDLALDPGDFDLNLTIGAGRDPQRADLSHSHPRIKKGAPALPRIILQSWSLDLLASPLSLPHIRVASQQARRIRLHRIEQSSAKAATRRRSLHLGPAHGQPDESVWSKDIQAKANRRTFLAFSSTRSQPRHQAAAQGRAMRSGANILGLQQDSCKNQCWRRLQAKTTAQTQIQAPSRLRWIRSSRDINGLRQRILTSSTSLNQSQCALPLGASKTLWSLNHVRSKARTYYASQRSRLNSAVGNIAWDLDDDLCHVLLDAHVTSHNMNSPP</sequence>
<evidence type="ECO:0000313" key="2">
    <source>
        <dbReference type="EMBL" id="KAK2609891.1"/>
    </source>
</evidence>